<name>A0ABP2NWE6_HAEPA</name>
<feature type="domain" description="Tyr recombinase" evidence="5">
    <location>
        <begin position="206"/>
        <end position="386"/>
    </location>
</feature>
<dbReference type="InterPro" id="IPR002104">
    <property type="entry name" value="Integrase_catalytic"/>
</dbReference>
<dbReference type="CDD" id="cd00801">
    <property type="entry name" value="INT_P4_C"/>
    <property type="match status" value="1"/>
</dbReference>
<dbReference type="PROSITE" id="PS51898">
    <property type="entry name" value="TYR_RECOMBINASE"/>
    <property type="match status" value="1"/>
</dbReference>
<evidence type="ECO:0000313" key="6">
    <source>
        <dbReference type="EMBL" id="EIJ29650.1"/>
    </source>
</evidence>
<dbReference type="SUPFAM" id="SSF56349">
    <property type="entry name" value="DNA breaking-rejoining enzymes"/>
    <property type="match status" value="1"/>
</dbReference>
<dbReference type="InterPro" id="IPR011010">
    <property type="entry name" value="DNA_brk_join_enz"/>
</dbReference>
<evidence type="ECO:0000256" key="1">
    <source>
        <dbReference type="ARBA" id="ARBA00008857"/>
    </source>
</evidence>
<dbReference type="InterPro" id="IPR050808">
    <property type="entry name" value="Phage_Integrase"/>
</dbReference>
<dbReference type="InterPro" id="IPR053876">
    <property type="entry name" value="Phage_int_M"/>
</dbReference>
<dbReference type="RefSeq" id="WP_005699813.1">
    <property type="nucleotide sequence ID" value="NZ_AJTC01000031.1"/>
</dbReference>
<protein>
    <submittedName>
        <fullName evidence="6">Prophage CP4-57 integrase</fullName>
    </submittedName>
</protein>
<evidence type="ECO:0000256" key="2">
    <source>
        <dbReference type="ARBA" id="ARBA00022908"/>
    </source>
</evidence>
<dbReference type="InterPro" id="IPR013762">
    <property type="entry name" value="Integrase-like_cat_sf"/>
</dbReference>
<keyword evidence="3" id="KW-0238">DNA-binding</keyword>
<gene>
    <name evidence="6" type="ORF">HMPREF1119_0709</name>
</gene>
<dbReference type="InterPro" id="IPR038488">
    <property type="entry name" value="Integrase_DNA-bd_sf"/>
</dbReference>
<dbReference type="Gene3D" id="1.10.150.130">
    <property type="match status" value="1"/>
</dbReference>
<accession>A0ABP2NWE6</accession>
<dbReference type="EMBL" id="AJTC01000031">
    <property type="protein sequence ID" value="EIJ29650.1"/>
    <property type="molecule type" value="Genomic_DNA"/>
</dbReference>
<dbReference type="Proteomes" id="UP000003778">
    <property type="component" value="Unassembled WGS sequence"/>
</dbReference>
<dbReference type="Pfam" id="PF00589">
    <property type="entry name" value="Phage_integrase"/>
    <property type="match status" value="1"/>
</dbReference>
<evidence type="ECO:0000313" key="7">
    <source>
        <dbReference type="Proteomes" id="UP000003778"/>
    </source>
</evidence>
<dbReference type="InterPro" id="IPR010998">
    <property type="entry name" value="Integrase_recombinase_N"/>
</dbReference>
<sequence>MKLNKPFTDTFLQSLKSKAKEYTKHDGKESGLMIRVKPNKTKTFYFVYSFTGKYKKMSLGEYPTLSLTFAREMVKEYKGLIYRNIDPLAYRKTLQNPVEEKKLTFSEMAEKWRDKRLKQGKFKAQTINESFRRVELHLFSKIGNLPIDEANLKTFEPALAPLKNSNTLYKINIAINQIFRMAEDEDLIVKNPFRKIHDEFTYIETKNHPTLTPEDLPHLFRVLQGADLKKPTALLIEWQLLSILRSSEAVSIEWADIDWEAKALHIPAERMKGGKRPHSIPLSSQALNVLDQMRRYTGNRKYVFCSRIAPFNKPMNSGAANVALKRMGFKDLLVAHGLRSIASTYLHELDRFSSEAIELCLSHENRGKVRKAYDKSKKWKSRQTIMQCWGDYVEQCKLEAMKAG</sequence>
<evidence type="ECO:0000256" key="3">
    <source>
        <dbReference type="ARBA" id="ARBA00023125"/>
    </source>
</evidence>
<organism evidence="6 7">
    <name type="scientific">Haemophilus parainfluenzae HK2019</name>
    <dbReference type="NCBI Taxonomy" id="1095746"/>
    <lineage>
        <taxon>Bacteria</taxon>
        <taxon>Pseudomonadati</taxon>
        <taxon>Pseudomonadota</taxon>
        <taxon>Gammaproteobacteria</taxon>
        <taxon>Pasteurellales</taxon>
        <taxon>Pasteurellaceae</taxon>
        <taxon>Haemophilus</taxon>
    </lineage>
</organism>
<comment type="similarity">
    <text evidence="1">Belongs to the 'phage' integrase family.</text>
</comment>
<dbReference type="PANTHER" id="PTHR30629:SF6">
    <property type="entry name" value="PROPHAGE INTEGRASE INTA-RELATED"/>
    <property type="match status" value="1"/>
</dbReference>
<reference evidence="6 7" key="1">
    <citation type="submission" date="2012-04" db="EMBL/GenBank/DDBJ databases">
        <authorList>
            <person name="Durkin A.S."/>
            <person name="McCorrison J."/>
            <person name="Torralba M."/>
            <person name="Gillis M."/>
            <person name="Methe B."/>
            <person name="Sutton G."/>
            <person name="Nelson K.E."/>
        </authorList>
    </citation>
    <scope>NUCLEOTIDE SEQUENCE [LARGE SCALE GENOMIC DNA]</scope>
    <source>
        <strain evidence="6 7">HK2019</strain>
    </source>
</reference>
<dbReference type="PANTHER" id="PTHR30629">
    <property type="entry name" value="PROPHAGE INTEGRASE"/>
    <property type="match status" value="1"/>
</dbReference>
<dbReference type="Gene3D" id="3.30.160.390">
    <property type="entry name" value="Integrase, DNA-binding domain"/>
    <property type="match status" value="1"/>
</dbReference>
<dbReference type="Pfam" id="PF13356">
    <property type="entry name" value="Arm-DNA-bind_3"/>
    <property type="match status" value="1"/>
</dbReference>
<keyword evidence="7" id="KW-1185">Reference proteome</keyword>
<comment type="caution">
    <text evidence="6">The sequence shown here is derived from an EMBL/GenBank/DDBJ whole genome shotgun (WGS) entry which is preliminary data.</text>
</comment>
<evidence type="ECO:0000259" key="5">
    <source>
        <dbReference type="PROSITE" id="PS51898"/>
    </source>
</evidence>
<dbReference type="InterPro" id="IPR025166">
    <property type="entry name" value="Integrase_DNA_bind_dom"/>
</dbReference>
<dbReference type="Pfam" id="PF22022">
    <property type="entry name" value="Phage_int_M"/>
    <property type="match status" value="1"/>
</dbReference>
<proteinExistence type="inferred from homology"/>
<evidence type="ECO:0000256" key="4">
    <source>
        <dbReference type="ARBA" id="ARBA00023172"/>
    </source>
</evidence>
<keyword evidence="2" id="KW-0229">DNA integration</keyword>
<keyword evidence="4" id="KW-0233">DNA recombination</keyword>
<dbReference type="Gene3D" id="1.10.443.10">
    <property type="entry name" value="Intergrase catalytic core"/>
    <property type="match status" value="1"/>
</dbReference>